<sequence>MNQINVNEIKKLSKMTAQFIQTYPQAVIYLRGDLGAGKTTFVQEWLKNSGYQDIINSPTYQLVNEYVLPNQKIAIHADLYRLSSADELLYLDVDEWQNRADWIFIEWPEKGGDYLPPAILDITLTFNGSQRFLNLKTDK</sequence>
<dbReference type="Gene3D" id="3.40.50.300">
    <property type="entry name" value="P-loop containing nucleotide triphosphate hydrolases"/>
    <property type="match status" value="1"/>
</dbReference>
<dbReference type="GO" id="GO:0005524">
    <property type="term" value="F:ATP binding"/>
    <property type="evidence" value="ECO:0007669"/>
    <property type="project" value="UniProtKB-KW"/>
</dbReference>
<proteinExistence type="inferred from homology"/>
<keyword evidence="12" id="KW-1185">Reference proteome</keyword>
<dbReference type="NCBIfam" id="TIGR00150">
    <property type="entry name" value="T6A_YjeE"/>
    <property type="match status" value="1"/>
</dbReference>
<name>A0A380MJW6_9GAMM</name>
<evidence type="ECO:0000313" key="11">
    <source>
        <dbReference type="EMBL" id="SUO92005.1"/>
    </source>
</evidence>
<evidence type="ECO:0000256" key="9">
    <source>
        <dbReference type="ARBA" id="ARBA00022842"/>
    </source>
</evidence>
<evidence type="ECO:0000256" key="1">
    <source>
        <dbReference type="ARBA" id="ARBA00004496"/>
    </source>
</evidence>
<keyword evidence="9" id="KW-0460">Magnesium</keyword>
<dbReference type="PANTHER" id="PTHR33540">
    <property type="entry name" value="TRNA THREONYLCARBAMOYLADENOSINE BIOSYNTHESIS PROTEIN TSAE"/>
    <property type="match status" value="1"/>
</dbReference>
<dbReference type="Pfam" id="PF02367">
    <property type="entry name" value="TsaE"/>
    <property type="match status" value="1"/>
</dbReference>
<gene>
    <name evidence="11" type="ORF">NCTC10717_00343</name>
</gene>
<dbReference type="RefSeq" id="WP_115217649.1">
    <property type="nucleotide sequence ID" value="NZ_UHIA01000003.1"/>
</dbReference>
<comment type="subcellular location">
    <subcellularLocation>
        <location evidence="1">Cytoplasm</location>
    </subcellularLocation>
</comment>
<dbReference type="SUPFAM" id="SSF52540">
    <property type="entry name" value="P-loop containing nucleoside triphosphate hydrolases"/>
    <property type="match status" value="1"/>
</dbReference>
<dbReference type="PANTHER" id="PTHR33540:SF2">
    <property type="entry name" value="TRNA THREONYLCARBAMOYLADENOSINE BIOSYNTHESIS PROTEIN TSAE"/>
    <property type="match status" value="1"/>
</dbReference>
<evidence type="ECO:0000256" key="7">
    <source>
        <dbReference type="ARBA" id="ARBA00022741"/>
    </source>
</evidence>
<dbReference type="AlphaFoldDB" id="A0A380MJW6"/>
<evidence type="ECO:0000256" key="3">
    <source>
        <dbReference type="ARBA" id="ARBA00019010"/>
    </source>
</evidence>
<reference evidence="11 12" key="1">
    <citation type="submission" date="2018-06" db="EMBL/GenBank/DDBJ databases">
        <authorList>
            <consortium name="Pathogen Informatics"/>
            <person name="Doyle S."/>
        </authorList>
    </citation>
    <scope>NUCLEOTIDE SEQUENCE [LARGE SCALE GENOMIC DNA]</scope>
    <source>
        <strain evidence="11 12">NCTC10717</strain>
    </source>
</reference>
<evidence type="ECO:0000256" key="10">
    <source>
        <dbReference type="ARBA" id="ARBA00032441"/>
    </source>
</evidence>
<dbReference type="GO" id="GO:0046872">
    <property type="term" value="F:metal ion binding"/>
    <property type="evidence" value="ECO:0007669"/>
    <property type="project" value="UniProtKB-KW"/>
</dbReference>
<evidence type="ECO:0000256" key="4">
    <source>
        <dbReference type="ARBA" id="ARBA00022490"/>
    </source>
</evidence>
<organism evidence="11 12">
    <name type="scientific">Suttonella indologenes</name>
    <dbReference type="NCBI Taxonomy" id="13276"/>
    <lineage>
        <taxon>Bacteria</taxon>
        <taxon>Pseudomonadati</taxon>
        <taxon>Pseudomonadota</taxon>
        <taxon>Gammaproteobacteria</taxon>
        <taxon>Cardiobacteriales</taxon>
        <taxon>Cardiobacteriaceae</taxon>
        <taxon>Suttonella</taxon>
    </lineage>
</organism>
<keyword evidence="4" id="KW-0963">Cytoplasm</keyword>
<keyword evidence="5" id="KW-0819">tRNA processing</keyword>
<dbReference type="EMBL" id="UHIA01000003">
    <property type="protein sequence ID" value="SUO92005.1"/>
    <property type="molecule type" value="Genomic_DNA"/>
</dbReference>
<evidence type="ECO:0000256" key="2">
    <source>
        <dbReference type="ARBA" id="ARBA00007599"/>
    </source>
</evidence>
<accession>A0A380MJW6</accession>
<keyword evidence="8" id="KW-0067">ATP-binding</keyword>
<dbReference type="GO" id="GO:0005737">
    <property type="term" value="C:cytoplasm"/>
    <property type="evidence" value="ECO:0007669"/>
    <property type="project" value="UniProtKB-SubCell"/>
</dbReference>
<protein>
    <recommendedName>
        <fullName evidence="3">tRNA threonylcarbamoyladenosine biosynthesis protein TsaE</fullName>
    </recommendedName>
    <alternativeName>
        <fullName evidence="10">t(6)A37 threonylcarbamoyladenosine biosynthesis protein TsaE</fullName>
    </alternativeName>
</protein>
<dbReference type="InterPro" id="IPR027417">
    <property type="entry name" value="P-loop_NTPase"/>
</dbReference>
<dbReference type="OrthoDB" id="9800307at2"/>
<keyword evidence="6" id="KW-0479">Metal-binding</keyword>
<dbReference type="InterPro" id="IPR003442">
    <property type="entry name" value="T6A_TsaE"/>
</dbReference>
<evidence type="ECO:0000256" key="6">
    <source>
        <dbReference type="ARBA" id="ARBA00022723"/>
    </source>
</evidence>
<comment type="similarity">
    <text evidence="2">Belongs to the TsaE family.</text>
</comment>
<evidence type="ECO:0000256" key="8">
    <source>
        <dbReference type="ARBA" id="ARBA00022840"/>
    </source>
</evidence>
<dbReference type="GO" id="GO:0002949">
    <property type="term" value="P:tRNA threonylcarbamoyladenosine modification"/>
    <property type="evidence" value="ECO:0007669"/>
    <property type="project" value="InterPro"/>
</dbReference>
<evidence type="ECO:0000256" key="5">
    <source>
        <dbReference type="ARBA" id="ARBA00022694"/>
    </source>
</evidence>
<evidence type="ECO:0000313" key="12">
    <source>
        <dbReference type="Proteomes" id="UP000254575"/>
    </source>
</evidence>
<keyword evidence="7" id="KW-0547">Nucleotide-binding</keyword>
<dbReference type="Proteomes" id="UP000254575">
    <property type="component" value="Unassembled WGS sequence"/>
</dbReference>